<dbReference type="InterPro" id="IPR002181">
    <property type="entry name" value="Fibrinogen_a/b/g_C_dom"/>
</dbReference>
<dbReference type="PROSITE" id="PS51406">
    <property type="entry name" value="FIBRINOGEN_C_2"/>
    <property type="match status" value="1"/>
</dbReference>
<evidence type="ECO:0000256" key="2">
    <source>
        <dbReference type="ARBA" id="ARBA00022525"/>
    </source>
</evidence>
<dbReference type="Proteomes" id="UP001652700">
    <property type="component" value="Unplaced"/>
</dbReference>
<evidence type="ECO:0000256" key="4">
    <source>
        <dbReference type="ARBA" id="ARBA00023054"/>
    </source>
</evidence>
<name>A0ABM5KYK8_DIAVI</name>
<keyword evidence="4" id="KW-0175">Coiled coil</keyword>
<proteinExistence type="predicted"/>
<feature type="signal peptide" evidence="7">
    <location>
        <begin position="1"/>
        <end position="17"/>
    </location>
</feature>
<evidence type="ECO:0000259" key="8">
    <source>
        <dbReference type="PROSITE" id="PS51406"/>
    </source>
</evidence>
<dbReference type="InterPro" id="IPR037579">
    <property type="entry name" value="FIB_ANG-like"/>
</dbReference>
<dbReference type="InterPro" id="IPR036056">
    <property type="entry name" value="Fibrinogen-like_C"/>
</dbReference>
<evidence type="ECO:0000256" key="3">
    <source>
        <dbReference type="ARBA" id="ARBA00022729"/>
    </source>
</evidence>
<dbReference type="Gene3D" id="3.90.215.10">
    <property type="entry name" value="Gamma Fibrinogen, chain A, domain 1"/>
    <property type="match status" value="1"/>
</dbReference>
<feature type="domain" description="Fibrinogen C-terminal" evidence="8">
    <location>
        <begin position="51"/>
        <end position="279"/>
    </location>
</feature>
<evidence type="ECO:0000256" key="5">
    <source>
        <dbReference type="ARBA" id="ARBA00023157"/>
    </source>
</evidence>
<sequence length="279" mass="31862">MQGVVILIIASFFGCNADSIKSAVQAHFEFPENTADEVIGCYPPDDCANDDYRPDKPTNCKEILDSGETVSKKYIIYPKGSNISVEVYCDMDTRGGGWTVIQRRFNGAVDFYRDWREYRIGFGTLPGERWIGLENIYHLTAHETNQLLVELTDKDGVKAYALYDAFAIGSEVDGYRLNTLQGYSGDAGDSLSHHVGQKFTTKDLDLDSFDFGNCAELYLGAWWYNDCFKYGSNLNGKFRNMQLLPTEEYPYRNWQGIIWSTFKRNGYFLSETRMLVRPQ</sequence>
<dbReference type="PANTHER" id="PTHR47221">
    <property type="entry name" value="FIBRINOGEN ALPHA CHAIN"/>
    <property type="match status" value="1"/>
</dbReference>
<evidence type="ECO:0000313" key="9">
    <source>
        <dbReference type="EnsemblMetazoa" id="XP_050515270.1"/>
    </source>
</evidence>
<organism evidence="9 10">
    <name type="scientific">Diabrotica virgifera virgifera</name>
    <name type="common">western corn rootworm</name>
    <dbReference type="NCBI Taxonomy" id="50390"/>
    <lineage>
        <taxon>Eukaryota</taxon>
        <taxon>Metazoa</taxon>
        <taxon>Ecdysozoa</taxon>
        <taxon>Arthropoda</taxon>
        <taxon>Hexapoda</taxon>
        <taxon>Insecta</taxon>
        <taxon>Pterygota</taxon>
        <taxon>Neoptera</taxon>
        <taxon>Endopterygota</taxon>
        <taxon>Coleoptera</taxon>
        <taxon>Polyphaga</taxon>
        <taxon>Cucujiformia</taxon>
        <taxon>Chrysomeloidea</taxon>
        <taxon>Chrysomelidae</taxon>
        <taxon>Galerucinae</taxon>
        <taxon>Diabroticina</taxon>
        <taxon>Diabroticites</taxon>
        <taxon>Diabrotica</taxon>
    </lineage>
</organism>
<accession>A0ABM5KYK8</accession>
<keyword evidence="3 7" id="KW-0732">Signal</keyword>
<dbReference type="Pfam" id="PF00147">
    <property type="entry name" value="Fibrinogen_C"/>
    <property type="match status" value="1"/>
</dbReference>
<evidence type="ECO:0000256" key="1">
    <source>
        <dbReference type="ARBA" id="ARBA00004613"/>
    </source>
</evidence>
<evidence type="ECO:0000256" key="6">
    <source>
        <dbReference type="ARBA" id="ARBA00023180"/>
    </source>
</evidence>
<keyword evidence="10" id="KW-1185">Reference proteome</keyword>
<dbReference type="SUPFAM" id="SSF56496">
    <property type="entry name" value="Fibrinogen C-terminal domain-like"/>
    <property type="match status" value="1"/>
</dbReference>
<keyword evidence="5" id="KW-1015">Disulfide bond</keyword>
<feature type="chain" id="PRO_5045745974" description="Fibrinogen C-terminal domain-containing protein" evidence="7">
    <location>
        <begin position="18"/>
        <end position="279"/>
    </location>
</feature>
<dbReference type="PANTHER" id="PTHR47221:SF6">
    <property type="entry name" value="FIBRINOGEN ALPHA CHAIN"/>
    <property type="match status" value="1"/>
</dbReference>
<evidence type="ECO:0000256" key="7">
    <source>
        <dbReference type="SAM" id="SignalP"/>
    </source>
</evidence>
<dbReference type="NCBIfam" id="NF040941">
    <property type="entry name" value="GGGWT_bact"/>
    <property type="match status" value="1"/>
</dbReference>
<comment type="subcellular location">
    <subcellularLocation>
        <location evidence="1">Secreted</location>
    </subcellularLocation>
</comment>
<dbReference type="InterPro" id="IPR014716">
    <property type="entry name" value="Fibrinogen_a/b/g_C_1"/>
</dbReference>
<dbReference type="EnsemblMetazoa" id="XM_050659313.1">
    <property type="protein sequence ID" value="XP_050515270.1"/>
    <property type="gene ID" value="LOC126890408"/>
</dbReference>
<protein>
    <recommendedName>
        <fullName evidence="8">Fibrinogen C-terminal domain-containing protein</fullName>
    </recommendedName>
</protein>
<evidence type="ECO:0000313" key="10">
    <source>
        <dbReference type="Proteomes" id="UP001652700"/>
    </source>
</evidence>
<dbReference type="RefSeq" id="XP_050515270.1">
    <property type="nucleotide sequence ID" value="XM_050659313.1"/>
</dbReference>
<keyword evidence="2" id="KW-0964">Secreted</keyword>
<dbReference type="SMART" id="SM00186">
    <property type="entry name" value="FBG"/>
    <property type="match status" value="1"/>
</dbReference>
<dbReference type="CDD" id="cd00087">
    <property type="entry name" value="FReD"/>
    <property type="match status" value="1"/>
</dbReference>
<keyword evidence="6" id="KW-0325">Glycoprotein</keyword>
<reference evidence="9" key="1">
    <citation type="submission" date="2025-05" db="UniProtKB">
        <authorList>
            <consortium name="EnsemblMetazoa"/>
        </authorList>
    </citation>
    <scope>IDENTIFICATION</scope>
</reference>
<dbReference type="GeneID" id="126890408"/>